<reference evidence="1 2" key="1">
    <citation type="submission" date="2019-10" db="EMBL/GenBank/DDBJ databases">
        <title>Assembly and Annotation for the nematode Trichostrongylus colubriformis.</title>
        <authorList>
            <person name="Martin J."/>
        </authorList>
    </citation>
    <scope>NUCLEOTIDE SEQUENCE [LARGE SCALE GENOMIC DNA]</scope>
    <source>
        <strain evidence="1">G859</strain>
        <tissue evidence="1">Whole worm</tissue>
    </source>
</reference>
<organism evidence="1 2">
    <name type="scientific">Trichostrongylus colubriformis</name>
    <name type="common">Black scour worm</name>
    <dbReference type="NCBI Taxonomy" id="6319"/>
    <lineage>
        <taxon>Eukaryota</taxon>
        <taxon>Metazoa</taxon>
        <taxon>Ecdysozoa</taxon>
        <taxon>Nematoda</taxon>
        <taxon>Chromadorea</taxon>
        <taxon>Rhabditida</taxon>
        <taxon>Rhabditina</taxon>
        <taxon>Rhabditomorpha</taxon>
        <taxon>Strongyloidea</taxon>
        <taxon>Trichostrongylidae</taxon>
        <taxon>Trichostrongylus</taxon>
    </lineage>
</organism>
<protein>
    <submittedName>
        <fullName evidence="1">Uncharacterized protein</fullName>
    </submittedName>
</protein>
<proteinExistence type="predicted"/>
<dbReference type="Proteomes" id="UP001331761">
    <property type="component" value="Unassembled WGS sequence"/>
</dbReference>
<name>A0AAN8FV29_TRICO</name>
<evidence type="ECO:0000313" key="1">
    <source>
        <dbReference type="EMBL" id="KAK5985162.1"/>
    </source>
</evidence>
<dbReference type="AlphaFoldDB" id="A0AAN8FV29"/>
<dbReference type="EMBL" id="WIXE01002044">
    <property type="protein sequence ID" value="KAK5985162.1"/>
    <property type="molecule type" value="Genomic_DNA"/>
</dbReference>
<gene>
    <name evidence="1" type="ORF">GCK32_020336</name>
</gene>
<sequence>MPMLPHLLTSRREREDAYNWAIDGRSARTGTYLLAPMPPLHSVTNQSCWISKLLN</sequence>
<comment type="caution">
    <text evidence="1">The sequence shown here is derived from an EMBL/GenBank/DDBJ whole genome shotgun (WGS) entry which is preliminary data.</text>
</comment>
<accession>A0AAN8FV29</accession>
<keyword evidence="2" id="KW-1185">Reference proteome</keyword>
<evidence type="ECO:0000313" key="2">
    <source>
        <dbReference type="Proteomes" id="UP001331761"/>
    </source>
</evidence>